<dbReference type="InterPro" id="IPR011990">
    <property type="entry name" value="TPR-like_helical_dom_sf"/>
</dbReference>
<dbReference type="InterPro" id="IPR002885">
    <property type="entry name" value="PPR_rpt"/>
</dbReference>
<feature type="repeat" description="PPR" evidence="2">
    <location>
        <begin position="274"/>
        <end position="308"/>
    </location>
</feature>
<feature type="repeat" description="PPR" evidence="2">
    <location>
        <begin position="181"/>
        <end position="215"/>
    </location>
</feature>
<dbReference type="FunFam" id="1.25.40.10:FF:000557">
    <property type="entry name" value="Pentatricopeptide repeat-containing protein, chloroplastic"/>
    <property type="match status" value="1"/>
</dbReference>
<dbReference type="GO" id="GO:0003729">
    <property type="term" value="F:mRNA binding"/>
    <property type="evidence" value="ECO:0007669"/>
    <property type="project" value="UniProtKB-ARBA"/>
</dbReference>
<dbReference type="Pfam" id="PF12854">
    <property type="entry name" value="PPR_1"/>
    <property type="match status" value="1"/>
</dbReference>
<dbReference type="Gene3D" id="1.25.40.10">
    <property type="entry name" value="Tetratricopeptide repeat domain"/>
    <property type="match status" value="4"/>
</dbReference>
<dbReference type="PANTHER" id="PTHR47926">
    <property type="entry name" value="PENTATRICOPEPTIDE REPEAT-CONTAINING PROTEIN"/>
    <property type="match status" value="1"/>
</dbReference>
<dbReference type="FunFam" id="1.25.40.10:FF:000184">
    <property type="entry name" value="Pentatricopeptide repeat-containing protein, chloroplastic"/>
    <property type="match status" value="1"/>
</dbReference>
<dbReference type="Proteomes" id="UP000030748">
    <property type="component" value="Unassembled WGS sequence"/>
</dbReference>
<dbReference type="SUPFAM" id="SSF48452">
    <property type="entry name" value="TPR-like"/>
    <property type="match status" value="1"/>
</dbReference>
<proteinExistence type="predicted"/>
<dbReference type="AlphaFoldDB" id="A0A022RW03"/>
<dbReference type="FunFam" id="1.25.40.10:FF:000125">
    <property type="entry name" value="Pentatricopeptide repeat-containing protein"/>
    <property type="match status" value="1"/>
</dbReference>
<evidence type="ECO:0000256" key="2">
    <source>
        <dbReference type="PROSITE-ProRule" id="PRU00708"/>
    </source>
</evidence>
<feature type="repeat" description="PPR" evidence="2">
    <location>
        <begin position="243"/>
        <end position="273"/>
    </location>
</feature>
<dbReference type="eggNOG" id="KOG4197">
    <property type="taxonomic scope" value="Eukaryota"/>
</dbReference>
<gene>
    <name evidence="3" type="ORF">MIMGU_mgv1a003236mg</name>
</gene>
<dbReference type="PROSITE" id="PS51375">
    <property type="entry name" value="PPR"/>
    <property type="match status" value="5"/>
</dbReference>
<evidence type="ECO:0000313" key="4">
    <source>
        <dbReference type="Proteomes" id="UP000030748"/>
    </source>
</evidence>
<keyword evidence="1" id="KW-0677">Repeat</keyword>
<dbReference type="GO" id="GO:0048731">
    <property type="term" value="P:system development"/>
    <property type="evidence" value="ECO:0007669"/>
    <property type="project" value="UniProtKB-ARBA"/>
</dbReference>
<evidence type="ECO:0000313" key="3">
    <source>
        <dbReference type="EMBL" id="EYU44151.1"/>
    </source>
</evidence>
<dbReference type="Pfam" id="PF13041">
    <property type="entry name" value="PPR_2"/>
    <property type="match status" value="3"/>
</dbReference>
<dbReference type="EMBL" id="KI630214">
    <property type="protein sequence ID" value="EYU44151.1"/>
    <property type="molecule type" value="Genomic_DNA"/>
</dbReference>
<evidence type="ECO:0008006" key="5">
    <source>
        <dbReference type="Google" id="ProtNLM"/>
    </source>
</evidence>
<dbReference type="InterPro" id="IPR046960">
    <property type="entry name" value="PPR_At4g14850-like_plant"/>
</dbReference>
<reference evidence="3 4" key="1">
    <citation type="journal article" date="2013" name="Proc. Natl. Acad. Sci. U.S.A.">
        <title>Fine-scale variation in meiotic recombination in Mimulus inferred from population shotgun sequencing.</title>
        <authorList>
            <person name="Hellsten U."/>
            <person name="Wright K.M."/>
            <person name="Jenkins J."/>
            <person name="Shu S."/>
            <person name="Yuan Y."/>
            <person name="Wessler S.R."/>
            <person name="Schmutz J."/>
            <person name="Willis J.H."/>
            <person name="Rokhsar D.S."/>
        </authorList>
    </citation>
    <scope>NUCLEOTIDE SEQUENCE [LARGE SCALE GENOMIC DNA]</scope>
    <source>
        <strain evidence="4">cv. DUN x IM62</strain>
    </source>
</reference>
<sequence>MQMPAPIRAPTFLSRRRLFEQKLSDLHKCTDLNQLKQLHALIYKSNLHNHPFVAPKLVSALSLCRQMALAVNVFDQVEEPNSHLWNTLIKAYVQNSRPDKAFEVFCEMRCSGVSPDNYTYLFLLKACSGLKSIKMIHAHVEKCNFYSDLFVPNSLIDAYSKCGLTGLEESKTLFGVMSERDLVTYNSMISGLVKAGELKEARKLFDEMPERDRVSWNAILDGYVKAGEMRTAYQIFEKMPSRDVVSWSTVISGYAKAGDIDMAKVLFDSMPAKNLVTWTIMISSYAEKGNGKEAVGLYHRMEGEKLRPDDTSFVSILSASAESGLLGLGKKVHQSITKTSYKCSTLVNNALVDMYCKCGSLNRAWSIFNSIERKDLISWNAMIHGLAMHGHGKNALQLFDRMKREGFEPDKVTFVAVLSACSHSGLVKDGIHHFYSMESDYEIAPEIEHYGCMIDLLGRGGCLNEAFGLLHSMPFEPNVVIWSSLLGACRMHNAVELANEVLDQLVKLDPENARNYSMMSNIHANAGDWGSVASVRSRMKETGGERANKGVSSIELHDEFHEFTVMDTTHPKSDSIYETVDGLSQHLRKIACVPNVVV</sequence>
<organism evidence="3 4">
    <name type="scientific">Erythranthe guttata</name>
    <name type="common">Yellow monkey flower</name>
    <name type="synonym">Mimulus guttatus</name>
    <dbReference type="NCBI Taxonomy" id="4155"/>
    <lineage>
        <taxon>Eukaryota</taxon>
        <taxon>Viridiplantae</taxon>
        <taxon>Streptophyta</taxon>
        <taxon>Embryophyta</taxon>
        <taxon>Tracheophyta</taxon>
        <taxon>Spermatophyta</taxon>
        <taxon>Magnoliopsida</taxon>
        <taxon>eudicotyledons</taxon>
        <taxon>Gunneridae</taxon>
        <taxon>Pentapetalae</taxon>
        <taxon>asterids</taxon>
        <taxon>lamiids</taxon>
        <taxon>Lamiales</taxon>
        <taxon>Phrymaceae</taxon>
        <taxon>Erythranthe</taxon>
    </lineage>
</organism>
<dbReference type="GO" id="GO:0009451">
    <property type="term" value="P:RNA modification"/>
    <property type="evidence" value="ECO:0000318"/>
    <property type="project" value="GO_Central"/>
</dbReference>
<dbReference type="PANTHER" id="PTHR47926:SF413">
    <property type="entry name" value="REPEAT (TPR)-LIKE SUPERFAMILY PROTEIN, PUTATIVE-RELATED"/>
    <property type="match status" value="1"/>
</dbReference>
<dbReference type="InterPro" id="IPR046848">
    <property type="entry name" value="E_motif"/>
</dbReference>
<dbReference type="OMA" id="ACRMHNE"/>
<protein>
    <recommendedName>
        <fullName evidence="5">Pentacotripeptide-repeat region of PRORP domain-containing protein</fullName>
    </recommendedName>
</protein>
<feature type="repeat" description="PPR" evidence="2">
    <location>
        <begin position="375"/>
        <end position="409"/>
    </location>
</feature>
<dbReference type="OrthoDB" id="185373at2759"/>
<dbReference type="KEGG" id="egt:105970973"/>
<dbReference type="PhylomeDB" id="A0A022RW03"/>
<accession>A0A022RW03</accession>
<evidence type="ECO:0000256" key="1">
    <source>
        <dbReference type="ARBA" id="ARBA00022737"/>
    </source>
</evidence>
<dbReference type="Pfam" id="PF20431">
    <property type="entry name" value="E_motif"/>
    <property type="match status" value="1"/>
</dbReference>
<dbReference type="STRING" id="4155.A0A022RW03"/>
<name>A0A022RW03_ERYGU</name>
<dbReference type="Pfam" id="PF01535">
    <property type="entry name" value="PPR"/>
    <property type="match status" value="2"/>
</dbReference>
<keyword evidence="4" id="KW-1185">Reference proteome</keyword>
<dbReference type="NCBIfam" id="TIGR00756">
    <property type="entry name" value="PPR"/>
    <property type="match status" value="7"/>
</dbReference>
<feature type="repeat" description="PPR" evidence="2">
    <location>
        <begin position="81"/>
        <end position="115"/>
    </location>
</feature>